<dbReference type="InterPro" id="IPR007110">
    <property type="entry name" value="Ig-like_dom"/>
</dbReference>
<dbReference type="PANTHER" id="PTHR46841:SF7">
    <property type="entry name" value="IG-LIKE DOMAIN-CONTAINING PROTEIN"/>
    <property type="match status" value="1"/>
</dbReference>
<dbReference type="GO" id="GO:0034113">
    <property type="term" value="P:heterotypic cell-cell adhesion"/>
    <property type="evidence" value="ECO:0007669"/>
    <property type="project" value="TreeGrafter"/>
</dbReference>
<evidence type="ECO:0000256" key="5">
    <source>
        <dbReference type="ARBA" id="ARBA00023136"/>
    </source>
</evidence>
<dbReference type="SUPFAM" id="SSF48726">
    <property type="entry name" value="Immunoglobulin"/>
    <property type="match status" value="2"/>
</dbReference>
<evidence type="ECO:0000256" key="3">
    <source>
        <dbReference type="ARBA" id="ARBA00022729"/>
    </source>
</evidence>
<dbReference type="GO" id="GO:0016020">
    <property type="term" value="C:membrane"/>
    <property type="evidence" value="ECO:0007669"/>
    <property type="project" value="UniProtKB-SubCell"/>
</dbReference>
<proteinExistence type="predicted"/>
<dbReference type="InterPro" id="IPR013162">
    <property type="entry name" value="CD80_C2-set"/>
</dbReference>
<dbReference type="InterPro" id="IPR036179">
    <property type="entry name" value="Ig-like_dom_sf"/>
</dbReference>
<dbReference type="InterPro" id="IPR047164">
    <property type="entry name" value="OX2G-like"/>
</dbReference>
<dbReference type="GO" id="GO:0043025">
    <property type="term" value="C:neuronal cell body"/>
    <property type="evidence" value="ECO:0007669"/>
    <property type="project" value="TreeGrafter"/>
</dbReference>
<keyword evidence="2" id="KW-0812">Transmembrane</keyword>
<dbReference type="AlphaFoldDB" id="A0A8D0B773"/>
<dbReference type="GeneTree" id="ENSGT00530000063970"/>
<keyword evidence="11" id="KW-1185">Reference proteome</keyword>
<sequence>IATYSKMDGITVLGKNNIYMSQSGLNVSAITFHAVTLKDEGCYNCIFNTFPLGSIPGRTCLKVYVNVRRLPDPDNAGEEILDISCFVTGRPTPTITWKVTENLQIKPKEYIIHHPNQTATVISNFTHSASRNVGNSTIICVIHHPSLNTTRELTLPCTACPLQSSLPEYCIALLLISVSQTASIPWLFYPFPGGLYS</sequence>
<dbReference type="Ensembl" id="ENSSMRT00000004373.1">
    <property type="protein sequence ID" value="ENSSMRP00000003670.1"/>
    <property type="gene ID" value="ENSSMRG00000003095.1"/>
</dbReference>
<dbReference type="GO" id="GO:0150079">
    <property type="term" value="P:negative regulation of neuroinflammatory response"/>
    <property type="evidence" value="ECO:0007669"/>
    <property type="project" value="TreeGrafter"/>
</dbReference>
<evidence type="ECO:0000256" key="2">
    <source>
        <dbReference type="ARBA" id="ARBA00022692"/>
    </source>
</evidence>
<dbReference type="Pfam" id="PF08205">
    <property type="entry name" value="C2-set_2"/>
    <property type="match status" value="1"/>
</dbReference>
<comment type="subcellular location">
    <subcellularLocation>
        <location evidence="1">Membrane</location>
        <topology evidence="1">Single-pass membrane protein</topology>
    </subcellularLocation>
</comment>
<dbReference type="PROSITE" id="PS50835">
    <property type="entry name" value="IG_LIKE"/>
    <property type="match status" value="1"/>
</dbReference>
<dbReference type="InterPro" id="IPR013783">
    <property type="entry name" value="Ig-like_fold"/>
</dbReference>
<organism evidence="10 11">
    <name type="scientific">Salvator merianae</name>
    <name type="common">Argentine black and white tegu</name>
    <name type="synonym">Tupinambis merianae</name>
    <dbReference type="NCBI Taxonomy" id="96440"/>
    <lineage>
        <taxon>Eukaryota</taxon>
        <taxon>Metazoa</taxon>
        <taxon>Chordata</taxon>
        <taxon>Craniata</taxon>
        <taxon>Vertebrata</taxon>
        <taxon>Euteleostomi</taxon>
        <taxon>Lepidosauria</taxon>
        <taxon>Squamata</taxon>
        <taxon>Bifurcata</taxon>
        <taxon>Unidentata</taxon>
        <taxon>Episquamata</taxon>
        <taxon>Laterata</taxon>
        <taxon>Teiioidea</taxon>
        <taxon>Teiidae</taxon>
        <taxon>Salvator</taxon>
    </lineage>
</organism>
<evidence type="ECO:0000313" key="11">
    <source>
        <dbReference type="Proteomes" id="UP000694421"/>
    </source>
</evidence>
<evidence type="ECO:0000313" key="10">
    <source>
        <dbReference type="Ensembl" id="ENSSMRP00000003670.1"/>
    </source>
</evidence>
<evidence type="ECO:0000259" key="9">
    <source>
        <dbReference type="PROSITE" id="PS50835"/>
    </source>
</evidence>
<feature type="domain" description="Ig-like" evidence="9">
    <location>
        <begin position="77"/>
        <end position="154"/>
    </location>
</feature>
<dbReference type="Gene3D" id="2.60.40.10">
    <property type="entry name" value="Immunoglobulins"/>
    <property type="match status" value="2"/>
</dbReference>
<keyword evidence="5" id="KW-0472">Membrane</keyword>
<reference evidence="10" key="2">
    <citation type="submission" date="2025-09" db="UniProtKB">
        <authorList>
            <consortium name="Ensembl"/>
        </authorList>
    </citation>
    <scope>IDENTIFICATION</scope>
</reference>
<name>A0A8D0B773_SALMN</name>
<evidence type="ECO:0000256" key="8">
    <source>
        <dbReference type="ARBA" id="ARBA00023319"/>
    </source>
</evidence>
<dbReference type="PANTHER" id="PTHR46841">
    <property type="entry name" value="OX-2 MEMBRANE GLYCOPROTEIN"/>
    <property type="match status" value="1"/>
</dbReference>
<dbReference type="Proteomes" id="UP000694421">
    <property type="component" value="Unplaced"/>
</dbReference>
<evidence type="ECO:0000256" key="1">
    <source>
        <dbReference type="ARBA" id="ARBA00004167"/>
    </source>
</evidence>
<evidence type="ECO:0000256" key="4">
    <source>
        <dbReference type="ARBA" id="ARBA00022989"/>
    </source>
</evidence>
<evidence type="ECO:0000256" key="6">
    <source>
        <dbReference type="ARBA" id="ARBA00023157"/>
    </source>
</evidence>
<evidence type="ECO:0000256" key="7">
    <source>
        <dbReference type="ARBA" id="ARBA00023180"/>
    </source>
</evidence>
<keyword evidence="6" id="KW-1015">Disulfide bond</keyword>
<keyword evidence="8" id="KW-0393">Immunoglobulin domain</keyword>
<dbReference type="GO" id="GO:0009986">
    <property type="term" value="C:cell surface"/>
    <property type="evidence" value="ECO:0007669"/>
    <property type="project" value="TreeGrafter"/>
</dbReference>
<reference evidence="10" key="1">
    <citation type="submission" date="2025-08" db="UniProtKB">
        <authorList>
            <consortium name="Ensembl"/>
        </authorList>
    </citation>
    <scope>IDENTIFICATION</scope>
</reference>
<keyword evidence="3" id="KW-0732">Signal</keyword>
<dbReference type="OMA" id="NTYERAV"/>
<protein>
    <recommendedName>
        <fullName evidence="9">Ig-like domain-containing protein</fullName>
    </recommendedName>
</protein>
<keyword evidence="7" id="KW-0325">Glycoprotein</keyword>
<accession>A0A8D0B773</accession>
<dbReference type="GO" id="GO:0098632">
    <property type="term" value="F:cell-cell adhesion mediator activity"/>
    <property type="evidence" value="ECO:0007669"/>
    <property type="project" value="InterPro"/>
</dbReference>
<keyword evidence="4" id="KW-1133">Transmembrane helix</keyword>
<dbReference type="GO" id="GO:0030424">
    <property type="term" value="C:axon"/>
    <property type="evidence" value="ECO:0007669"/>
    <property type="project" value="TreeGrafter"/>
</dbReference>